<protein>
    <recommendedName>
        <fullName evidence="3">Carboxylic ester hydrolase</fullName>
        <ecNumber evidence="3">3.1.1.-</ecNumber>
    </recommendedName>
</protein>
<evidence type="ECO:0000256" key="2">
    <source>
        <dbReference type="ARBA" id="ARBA00022801"/>
    </source>
</evidence>
<feature type="domain" description="Carboxylesterase type B" evidence="4">
    <location>
        <begin position="175"/>
        <end position="664"/>
    </location>
</feature>
<dbReference type="EMBL" id="MU806561">
    <property type="protein sequence ID" value="KAJ3834231.1"/>
    <property type="molecule type" value="Genomic_DNA"/>
</dbReference>
<dbReference type="InterPro" id="IPR019826">
    <property type="entry name" value="Carboxylesterase_B_AS"/>
</dbReference>
<evidence type="ECO:0000256" key="3">
    <source>
        <dbReference type="RuleBase" id="RU361235"/>
    </source>
</evidence>
<organism evidence="5 6">
    <name type="scientific">Lentinula raphanica</name>
    <dbReference type="NCBI Taxonomy" id="153919"/>
    <lineage>
        <taxon>Eukaryota</taxon>
        <taxon>Fungi</taxon>
        <taxon>Dikarya</taxon>
        <taxon>Basidiomycota</taxon>
        <taxon>Agaricomycotina</taxon>
        <taxon>Agaricomycetes</taxon>
        <taxon>Agaricomycetidae</taxon>
        <taxon>Agaricales</taxon>
        <taxon>Marasmiineae</taxon>
        <taxon>Omphalotaceae</taxon>
        <taxon>Lentinula</taxon>
    </lineage>
</organism>
<dbReference type="Gene3D" id="3.40.50.1820">
    <property type="entry name" value="alpha/beta hydrolase"/>
    <property type="match status" value="1"/>
</dbReference>
<keyword evidence="2 3" id="KW-0378">Hydrolase</keyword>
<dbReference type="PANTHER" id="PTHR11559">
    <property type="entry name" value="CARBOXYLESTERASE"/>
    <property type="match status" value="1"/>
</dbReference>
<dbReference type="AlphaFoldDB" id="A0AA38P154"/>
<evidence type="ECO:0000313" key="6">
    <source>
        <dbReference type="Proteomes" id="UP001163846"/>
    </source>
</evidence>
<dbReference type="Proteomes" id="UP001163846">
    <property type="component" value="Unassembled WGS sequence"/>
</dbReference>
<dbReference type="EC" id="3.1.1.-" evidence="3"/>
<comment type="caution">
    <text evidence="5">The sequence shown here is derived from an EMBL/GenBank/DDBJ whole genome shotgun (WGS) entry which is preliminary data.</text>
</comment>
<keyword evidence="6" id="KW-1185">Reference proteome</keyword>
<reference evidence="5" key="1">
    <citation type="submission" date="2022-08" db="EMBL/GenBank/DDBJ databases">
        <authorList>
            <consortium name="DOE Joint Genome Institute"/>
            <person name="Min B."/>
            <person name="Riley R."/>
            <person name="Sierra-Patev S."/>
            <person name="Naranjo-Ortiz M."/>
            <person name="Looney B."/>
            <person name="Konkel Z."/>
            <person name="Slot J.C."/>
            <person name="Sakamoto Y."/>
            <person name="Steenwyk J.L."/>
            <person name="Rokas A."/>
            <person name="Carro J."/>
            <person name="Camarero S."/>
            <person name="Ferreira P."/>
            <person name="Molpeceres G."/>
            <person name="Ruiz-Duenas F.J."/>
            <person name="Serrano A."/>
            <person name="Henrissat B."/>
            <person name="Drula E."/>
            <person name="Hughes K.W."/>
            <person name="Mata J.L."/>
            <person name="Ishikawa N.K."/>
            <person name="Vargas-Isla R."/>
            <person name="Ushijima S."/>
            <person name="Smith C.A."/>
            <person name="Ahrendt S."/>
            <person name="Andreopoulos W."/>
            <person name="He G."/>
            <person name="Labutti K."/>
            <person name="Lipzen A."/>
            <person name="Ng V."/>
            <person name="Sandor L."/>
            <person name="Barry K."/>
            <person name="Martinez A.T."/>
            <person name="Xiao Y."/>
            <person name="Gibbons J.G."/>
            <person name="Terashima K."/>
            <person name="Hibbett D.S."/>
            <person name="Grigoriev I.V."/>
        </authorList>
    </citation>
    <scope>NUCLEOTIDE SEQUENCE</scope>
    <source>
        <strain evidence="5">TFB9207</strain>
    </source>
</reference>
<dbReference type="InterPro" id="IPR002018">
    <property type="entry name" value="CarbesteraseB"/>
</dbReference>
<sequence>MTPIGVFLITLYLSGFLALANAHQAISQKPVTLLFENDGNWEALNNRTSALLFYEPETLDAASQVCQDFGETLYNSGNLPDIQHKLFYLKYQGVFNDHTKIWVGLNDSGKGAAYAPFKSRFSTSTGDGSQKLAFLCSNSAPLTSKVDTDFTSLPKTNVTSSDIVLTGVRDHLTFRFMGVPYASSPTGSLRFRYPEPWNGTYVNATGFQPACLQYGYFQNNSYGLNPWGLSEDCLFLNIYTSYLPSPSSQPTPLRPVLFWIHGGGNVNGMGSDETFDGGSLVTRSDVVVVTINYRVNIFGFLGLNDSTIPGNYALADKIAALGWVKDHIADFGGDPEKVMIFGQSAGGSSVVDLLKSPKAAGLFHAAISQSGGSGASTTGENVYEAIEPYLSPLCDLQQSGTELLQCLQALPASTLLNITNYAQSWLTVLDGVYAVNSTLDQMALGADAVNSVPFLVGFMPEEGQSLLGTSILPNATDFNQSLTNAVGATLAEDVLESGLWTISDDFDVYNATIDAYTDYLLTCPAESMITVASKSAAFPALYVYSMQHAYGLSYYDFYDLCTFPIGDPQPYYRCHSGDLYEVFGTYYIFDQHVRISTDISYTNLVQDMWTAFSRTGDPNPDIEDLVARGPAYQSTVQLLQDTKWVWPTYDDDSMQIASLEYPEVMTTTGLPDDANGRCAVITDGSS</sequence>
<dbReference type="GO" id="GO:0016787">
    <property type="term" value="F:hydrolase activity"/>
    <property type="evidence" value="ECO:0007669"/>
    <property type="project" value="UniProtKB-KW"/>
</dbReference>
<name>A0AA38P154_9AGAR</name>
<comment type="similarity">
    <text evidence="1 3">Belongs to the type-B carboxylesterase/lipase family.</text>
</comment>
<dbReference type="Pfam" id="PF00135">
    <property type="entry name" value="COesterase"/>
    <property type="match status" value="1"/>
</dbReference>
<accession>A0AA38P154</accession>
<evidence type="ECO:0000256" key="1">
    <source>
        <dbReference type="ARBA" id="ARBA00005964"/>
    </source>
</evidence>
<keyword evidence="3" id="KW-0732">Signal</keyword>
<dbReference type="InterPro" id="IPR050309">
    <property type="entry name" value="Type-B_Carboxylest/Lipase"/>
</dbReference>
<feature type="signal peptide" evidence="3">
    <location>
        <begin position="1"/>
        <end position="22"/>
    </location>
</feature>
<dbReference type="PROSITE" id="PS00122">
    <property type="entry name" value="CARBOXYLESTERASE_B_1"/>
    <property type="match status" value="1"/>
</dbReference>
<dbReference type="SUPFAM" id="SSF53474">
    <property type="entry name" value="alpha/beta-Hydrolases"/>
    <property type="match status" value="1"/>
</dbReference>
<proteinExistence type="inferred from homology"/>
<evidence type="ECO:0000259" key="4">
    <source>
        <dbReference type="Pfam" id="PF00135"/>
    </source>
</evidence>
<evidence type="ECO:0000313" key="5">
    <source>
        <dbReference type="EMBL" id="KAJ3834231.1"/>
    </source>
</evidence>
<gene>
    <name evidence="5" type="ORF">F5878DRAFT_368852</name>
</gene>
<feature type="chain" id="PRO_5041488858" description="Carboxylic ester hydrolase" evidence="3">
    <location>
        <begin position="23"/>
        <end position="686"/>
    </location>
</feature>
<dbReference type="InterPro" id="IPR029058">
    <property type="entry name" value="AB_hydrolase_fold"/>
</dbReference>